<organism evidence="1 2">
    <name type="scientific">Gemmata palustris</name>
    <dbReference type="NCBI Taxonomy" id="2822762"/>
    <lineage>
        <taxon>Bacteria</taxon>
        <taxon>Pseudomonadati</taxon>
        <taxon>Planctomycetota</taxon>
        <taxon>Planctomycetia</taxon>
        <taxon>Gemmatales</taxon>
        <taxon>Gemmataceae</taxon>
        <taxon>Gemmata</taxon>
    </lineage>
</organism>
<evidence type="ECO:0008006" key="3">
    <source>
        <dbReference type="Google" id="ProtNLM"/>
    </source>
</evidence>
<gene>
    <name evidence="1" type="ORF">J8F10_19540</name>
</gene>
<dbReference type="EMBL" id="JAGKQQ010000001">
    <property type="protein sequence ID" value="MBP3957446.1"/>
    <property type="molecule type" value="Genomic_DNA"/>
</dbReference>
<protein>
    <recommendedName>
        <fullName evidence="3">DUF3806 domain-containing protein</fullName>
    </recommendedName>
</protein>
<keyword evidence="2" id="KW-1185">Reference proteome</keyword>
<dbReference type="Proteomes" id="UP000676565">
    <property type="component" value="Unassembled WGS sequence"/>
</dbReference>
<dbReference type="RefSeq" id="WP_210656501.1">
    <property type="nucleotide sequence ID" value="NZ_JAGKQQ010000001.1"/>
</dbReference>
<accession>A0ABS5BUV2</accession>
<comment type="caution">
    <text evidence="1">The sequence shown here is derived from an EMBL/GenBank/DDBJ whole genome shotgun (WGS) entry which is preliminary data.</text>
</comment>
<evidence type="ECO:0000313" key="1">
    <source>
        <dbReference type="EMBL" id="MBP3957446.1"/>
    </source>
</evidence>
<sequence>MLRTTIQTIDEETGKEQPVPTDLLKKVRRAADILEQLLRRVGEKFDVEARWRFDRIVVSDFAVLLSLTTADGGVLSYEFPKEDLESDESIRSRLWTPIGHFGAVLSGELDRDLERIRRDLQSLVTSTGD</sequence>
<proteinExistence type="predicted"/>
<name>A0ABS5BUV2_9BACT</name>
<reference evidence="1 2" key="1">
    <citation type="submission" date="2021-04" db="EMBL/GenBank/DDBJ databases">
        <authorList>
            <person name="Ivanova A."/>
        </authorList>
    </citation>
    <scope>NUCLEOTIDE SEQUENCE [LARGE SCALE GENOMIC DNA]</scope>
    <source>
        <strain evidence="1 2">G18</strain>
    </source>
</reference>
<evidence type="ECO:0000313" key="2">
    <source>
        <dbReference type="Proteomes" id="UP000676565"/>
    </source>
</evidence>